<evidence type="ECO:0000313" key="2">
    <source>
        <dbReference type="EMBL" id="KAJ1208224.1"/>
    </source>
</evidence>
<dbReference type="AlphaFoldDB" id="A0AAV7W804"/>
<gene>
    <name evidence="2" type="ORF">NDU88_003610</name>
</gene>
<dbReference type="EMBL" id="JANPWB010000002">
    <property type="protein sequence ID" value="KAJ1208224.1"/>
    <property type="molecule type" value="Genomic_DNA"/>
</dbReference>
<feature type="region of interest" description="Disordered" evidence="1">
    <location>
        <begin position="1"/>
        <end position="24"/>
    </location>
</feature>
<sequence>MLLPDRTARARSGLPQPSGSTAGTPIAYSYGIAGGSESRAAPFGEEHYAAYLAQLGPACRSGRRLLRGEGHL</sequence>
<evidence type="ECO:0000313" key="3">
    <source>
        <dbReference type="Proteomes" id="UP001066276"/>
    </source>
</evidence>
<accession>A0AAV7W804</accession>
<keyword evidence="3" id="KW-1185">Reference proteome</keyword>
<organism evidence="2 3">
    <name type="scientific">Pleurodeles waltl</name>
    <name type="common">Iberian ribbed newt</name>
    <dbReference type="NCBI Taxonomy" id="8319"/>
    <lineage>
        <taxon>Eukaryota</taxon>
        <taxon>Metazoa</taxon>
        <taxon>Chordata</taxon>
        <taxon>Craniata</taxon>
        <taxon>Vertebrata</taxon>
        <taxon>Euteleostomi</taxon>
        <taxon>Amphibia</taxon>
        <taxon>Batrachia</taxon>
        <taxon>Caudata</taxon>
        <taxon>Salamandroidea</taxon>
        <taxon>Salamandridae</taxon>
        <taxon>Pleurodelinae</taxon>
        <taxon>Pleurodeles</taxon>
    </lineage>
</organism>
<comment type="caution">
    <text evidence="2">The sequence shown here is derived from an EMBL/GenBank/DDBJ whole genome shotgun (WGS) entry which is preliminary data.</text>
</comment>
<reference evidence="2" key="1">
    <citation type="journal article" date="2022" name="bioRxiv">
        <title>Sequencing and chromosome-scale assembly of the giantPleurodeles waltlgenome.</title>
        <authorList>
            <person name="Brown T."/>
            <person name="Elewa A."/>
            <person name="Iarovenko S."/>
            <person name="Subramanian E."/>
            <person name="Araus A.J."/>
            <person name="Petzold A."/>
            <person name="Susuki M."/>
            <person name="Suzuki K.-i.T."/>
            <person name="Hayashi T."/>
            <person name="Toyoda A."/>
            <person name="Oliveira C."/>
            <person name="Osipova E."/>
            <person name="Leigh N.D."/>
            <person name="Simon A."/>
            <person name="Yun M.H."/>
        </authorList>
    </citation>
    <scope>NUCLEOTIDE SEQUENCE</scope>
    <source>
        <strain evidence="2">20211129_DDA</strain>
        <tissue evidence="2">Liver</tissue>
    </source>
</reference>
<dbReference type="Proteomes" id="UP001066276">
    <property type="component" value="Chromosome 1_2"/>
</dbReference>
<proteinExistence type="predicted"/>
<name>A0AAV7W804_PLEWA</name>
<protein>
    <submittedName>
        <fullName evidence="2">Uncharacterized protein</fullName>
    </submittedName>
</protein>
<evidence type="ECO:0000256" key="1">
    <source>
        <dbReference type="SAM" id="MobiDB-lite"/>
    </source>
</evidence>